<evidence type="ECO:0000259" key="5">
    <source>
        <dbReference type="Pfam" id="PF00890"/>
    </source>
</evidence>
<dbReference type="InterPro" id="IPR003953">
    <property type="entry name" value="FAD-dep_OxRdtase_2_FAD-bd"/>
</dbReference>
<proteinExistence type="predicted"/>
<organism evidence="6 7">
    <name type="scientific">SAR86 cluster bacterium BACL1 MAG-120920-bin57</name>
    <dbReference type="NCBI Taxonomy" id="1655571"/>
    <lineage>
        <taxon>Bacteria</taxon>
        <taxon>Pseudomonadati</taxon>
        <taxon>Pseudomonadota</taxon>
        <taxon>Gammaproteobacteria</taxon>
        <taxon>SAR86 cluster</taxon>
    </lineage>
</organism>
<protein>
    <recommendedName>
        <fullName evidence="5">FAD-dependent oxidoreductase 2 FAD-binding domain-containing protein</fullName>
    </recommendedName>
</protein>
<evidence type="ECO:0000256" key="4">
    <source>
        <dbReference type="ARBA" id="ARBA00023002"/>
    </source>
</evidence>
<dbReference type="Proteomes" id="UP000050874">
    <property type="component" value="Unassembled WGS sequence"/>
</dbReference>
<keyword evidence="3" id="KW-0274">FAD</keyword>
<evidence type="ECO:0000313" key="6">
    <source>
        <dbReference type="EMBL" id="KRO40657.1"/>
    </source>
</evidence>
<evidence type="ECO:0000256" key="2">
    <source>
        <dbReference type="ARBA" id="ARBA00022630"/>
    </source>
</evidence>
<dbReference type="AlphaFoldDB" id="A0A0R2PRZ2"/>
<dbReference type="SUPFAM" id="SSF51905">
    <property type="entry name" value="FAD/NAD(P)-binding domain"/>
    <property type="match status" value="1"/>
</dbReference>
<dbReference type="InterPro" id="IPR027477">
    <property type="entry name" value="Succ_DH/fumarate_Rdtase_cat_sf"/>
</dbReference>
<feature type="domain" description="FAD-dependent oxidoreductase 2 FAD-binding" evidence="5">
    <location>
        <begin position="36"/>
        <end position="538"/>
    </location>
</feature>
<comment type="cofactor">
    <cofactor evidence="1">
        <name>FAD</name>
        <dbReference type="ChEBI" id="CHEBI:57692"/>
    </cofactor>
</comment>
<gene>
    <name evidence="6" type="ORF">ABR63_06125</name>
</gene>
<dbReference type="Gene3D" id="3.50.50.60">
    <property type="entry name" value="FAD/NAD(P)-binding domain"/>
    <property type="match status" value="2"/>
</dbReference>
<dbReference type="GO" id="GO:0008202">
    <property type="term" value="P:steroid metabolic process"/>
    <property type="evidence" value="ECO:0007669"/>
    <property type="project" value="UniProtKB-ARBA"/>
</dbReference>
<evidence type="ECO:0000313" key="7">
    <source>
        <dbReference type="Proteomes" id="UP000050874"/>
    </source>
</evidence>
<dbReference type="Gene3D" id="3.90.700.10">
    <property type="entry name" value="Succinate dehydrogenase/fumarate reductase flavoprotein, catalytic domain"/>
    <property type="match status" value="1"/>
</dbReference>
<sequence>MLETELNPSNEKWFSNVEQPQIVNDPNHINWNDEADLVVIGMGGAGIAAANEALDQGNTVIAIDKTSGGGATARSGGIFYAGGGTPIQLEAGVEDSPENMFNYLIQETGDVIKPSTLKRFCETSPENTQWLMDNGVRFNATYYRPKTSYPGAGFFLYHPDNSLVPSYMEKATPAPRGHRGYEEGPFKPIGVGGTIFFPLKKSAVSKGLKIFSQTEARSLVITTQGRVVGVKTLMLPSGPFAQKHKKLMAKAELFQMLVPQNMPGAKIFQFIGKYYVNRAAKIELKHREVLYIKAKKGICLSTGGFIFNREMVQEYAPKYMDGMPLGTSHDTGSGIRLGQSVGAKTNHMNRVTAWRMMNPPMAFAQGLVVNKFGARFGNEMVYGATLGDEMCENQDGKAYLILDAELYNLAKKQAAESLPFQRDSARVLMYFNARKRKTIEDLAKIYKLPNEALKDAIYKYNASSKDGASCEFGKDSKDMKELKSPYYILDISIDSKLAPLPCLTLGGLMVNEETGEVLDQDNQEIPGLYAAGRTAVGICSNIYVSGLSIADCIFSGRRIGQNLNDTIN</sequence>
<dbReference type="InterPro" id="IPR050315">
    <property type="entry name" value="FAD-oxidoreductase_2"/>
</dbReference>
<dbReference type="EMBL" id="LIAV01000079">
    <property type="protein sequence ID" value="KRO40657.1"/>
    <property type="molecule type" value="Genomic_DNA"/>
</dbReference>
<dbReference type="SUPFAM" id="SSF56425">
    <property type="entry name" value="Succinate dehydrogenase/fumarate reductase flavoprotein, catalytic domain"/>
    <property type="match status" value="1"/>
</dbReference>
<comment type="caution">
    <text evidence="6">The sequence shown here is derived from an EMBL/GenBank/DDBJ whole genome shotgun (WGS) entry which is preliminary data.</text>
</comment>
<dbReference type="GO" id="GO:0016491">
    <property type="term" value="F:oxidoreductase activity"/>
    <property type="evidence" value="ECO:0007669"/>
    <property type="project" value="UniProtKB-KW"/>
</dbReference>
<dbReference type="PANTHER" id="PTHR43400:SF10">
    <property type="entry name" value="3-OXOSTEROID 1-DEHYDROGENASE"/>
    <property type="match status" value="1"/>
</dbReference>
<name>A0A0R2PRZ2_9GAMM</name>
<dbReference type="NCBIfam" id="NF005511">
    <property type="entry name" value="PRK07121.1-4"/>
    <property type="match status" value="1"/>
</dbReference>
<keyword evidence="2" id="KW-0285">Flavoprotein</keyword>
<dbReference type="PRINTS" id="PR00411">
    <property type="entry name" value="PNDRDTASEI"/>
</dbReference>
<accession>A0A0R2PRZ2</accession>
<keyword evidence="4" id="KW-0560">Oxidoreductase</keyword>
<dbReference type="InterPro" id="IPR036188">
    <property type="entry name" value="FAD/NAD-bd_sf"/>
</dbReference>
<dbReference type="Pfam" id="PF00890">
    <property type="entry name" value="FAD_binding_2"/>
    <property type="match status" value="1"/>
</dbReference>
<reference evidence="7" key="1">
    <citation type="submission" date="2015-10" db="EMBL/GenBank/DDBJ databases">
        <title>Metagenome-Assembled Genomes uncover a global brackish microbiome.</title>
        <authorList>
            <person name="Hugerth L.W."/>
            <person name="Larsson J."/>
            <person name="Alneberg J."/>
            <person name="Lindh M.V."/>
            <person name="Legrand C."/>
            <person name="Pinhassi J."/>
            <person name="Andersson A."/>
        </authorList>
    </citation>
    <scope>NUCLEOTIDE SEQUENCE [LARGE SCALE GENOMIC DNA]</scope>
</reference>
<evidence type="ECO:0000256" key="1">
    <source>
        <dbReference type="ARBA" id="ARBA00001974"/>
    </source>
</evidence>
<evidence type="ECO:0000256" key="3">
    <source>
        <dbReference type="ARBA" id="ARBA00022827"/>
    </source>
</evidence>
<dbReference type="PANTHER" id="PTHR43400">
    <property type="entry name" value="FUMARATE REDUCTASE"/>
    <property type="match status" value="1"/>
</dbReference>